<dbReference type="Gene3D" id="3.40.630.190">
    <property type="entry name" value="LCP protein"/>
    <property type="match status" value="1"/>
</dbReference>
<feature type="domain" description="Cell envelope-related transcriptional attenuator" evidence="4">
    <location>
        <begin position="119"/>
        <end position="274"/>
    </location>
</feature>
<accession>A0A1H5ZJC2</accession>
<sequence>MAQGVNRVRERQDQAVLGRQVAPSPPSLEPKRRRSTPRRNPLTPLGWVAVVLTGVLVLATLGGYGYYRYIESGLKRVPINAGSSRPPDTGALNVLLVGSDSRDGTNRKYGATSIGLGERTDTIMLLHIAPNRDGATMISFPRDSMVMIPECPGKNGAVLAGGLRQINSAFNDGGIDCTIRTLESLTNIKINHFVKVDFTGFKGIIDAIGGIKICLPKAVNDPKAKLVLGPGEHVVKGEQALGYVRTRYALGDGSDLSRIQRQQVFLTQVLQKVTDGGLLTDPAALNNFLKAAVSAVTVDSGLSLDRMLEIANSVKGLTTKELKGITVPTEPYPADKNRVQFSEPSAKNFFENVRNDVDVKTVPTPGKSSAPKIENKQVRLQVLNGSGEQGKALQVADELAAQGFVVTQVGNAATTATTSIRYAKKDTAQGPAYGDAVAGRLSKDKRTPEEGKVKALTSQPYKAKTPVKNPGGPVIQLIIGKDWPGVRVVSAIPDALKDKVVDSNTNPCL</sequence>
<dbReference type="NCBIfam" id="TIGR00350">
    <property type="entry name" value="lytR_cpsA_psr"/>
    <property type="match status" value="1"/>
</dbReference>
<keyword evidence="3" id="KW-0812">Transmembrane</keyword>
<feature type="domain" description="LytR/CpsA/Psr regulator C-terminal" evidence="5">
    <location>
        <begin position="377"/>
        <end position="483"/>
    </location>
</feature>
<evidence type="ECO:0000256" key="1">
    <source>
        <dbReference type="ARBA" id="ARBA00006068"/>
    </source>
</evidence>
<dbReference type="InterPro" id="IPR027381">
    <property type="entry name" value="LytR/CpsA/Psr_C"/>
</dbReference>
<keyword evidence="3" id="KW-1133">Transmembrane helix</keyword>
<feature type="transmembrane region" description="Helical" evidence="3">
    <location>
        <begin position="42"/>
        <end position="67"/>
    </location>
</feature>
<evidence type="ECO:0000256" key="2">
    <source>
        <dbReference type="SAM" id="MobiDB-lite"/>
    </source>
</evidence>
<dbReference type="Gene3D" id="3.30.70.2390">
    <property type="match status" value="1"/>
</dbReference>
<reference evidence="6 7" key="1">
    <citation type="submission" date="2016-10" db="EMBL/GenBank/DDBJ databases">
        <authorList>
            <person name="de Groot N.N."/>
        </authorList>
    </citation>
    <scope>NUCLEOTIDE SEQUENCE [LARGE SCALE GENOMIC DNA]</scope>
    <source>
        <strain evidence="6 7">CGMCC 4.7037</strain>
    </source>
</reference>
<dbReference type="Pfam" id="PF03816">
    <property type="entry name" value="LytR_cpsA_psr"/>
    <property type="match status" value="1"/>
</dbReference>
<proteinExistence type="inferred from homology"/>
<name>A0A1H5ZJC2_9ACTN</name>
<evidence type="ECO:0000259" key="5">
    <source>
        <dbReference type="Pfam" id="PF13399"/>
    </source>
</evidence>
<keyword evidence="3" id="KW-0472">Membrane</keyword>
<dbReference type="PANTHER" id="PTHR33392:SF6">
    <property type="entry name" value="POLYISOPRENYL-TEICHOIC ACID--PEPTIDOGLYCAN TEICHOIC ACID TRANSFERASE TAGU"/>
    <property type="match status" value="1"/>
</dbReference>
<protein>
    <submittedName>
        <fullName evidence="6">Cell envelope-related function transcriptional attenuator common domain-containing protein</fullName>
    </submittedName>
</protein>
<organism evidence="6 7">
    <name type="scientific">Nonomuraea solani</name>
    <dbReference type="NCBI Taxonomy" id="1144553"/>
    <lineage>
        <taxon>Bacteria</taxon>
        <taxon>Bacillati</taxon>
        <taxon>Actinomycetota</taxon>
        <taxon>Actinomycetes</taxon>
        <taxon>Streptosporangiales</taxon>
        <taxon>Streptosporangiaceae</taxon>
        <taxon>Nonomuraea</taxon>
    </lineage>
</organism>
<comment type="similarity">
    <text evidence="1">Belongs to the LytR/CpsA/Psr (LCP) family.</text>
</comment>
<dbReference type="EMBL" id="FNVT01000002">
    <property type="protein sequence ID" value="SEG35516.1"/>
    <property type="molecule type" value="Genomic_DNA"/>
</dbReference>
<evidence type="ECO:0000256" key="3">
    <source>
        <dbReference type="SAM" id="Phobius"/>
    </source>
</evidence>
<dbReference type="InterPro" id="IPR004474">
    <property type="entry name" value="LytR_CpsA_psr"/>
</dbReference>
<feature type="region of interest" description="Disordered" evidence="2">
    <location>
        <begin position="1"/>
        <end position="40"/>
    </location>
</feature>
<dbReference type="InterPro" id="IPR050922">
    <property type="entry name" value="LytR/CpsA/Psr_CW_biosynth"/>
</dbReference>
<dbReference type="Pfam" id="PF13399">
    <property type="entry name" value="LytR_C"/>
    <property type="match status" value="1"/>
</dbReference>
<evidence type="ECO:0000313" key="6">
    <source>
        <dbReference type="EMBL" id="SEG35516.1"/>
    </source>
</evidence>
<evidence type="ECO:0000259" key="4">
    <source>
        <dbReference type="Pfam" id="PF03816"/>
    </source>
</evidence>
<keyword evidence="7" id="KW-1185">Reference proteome</keyword>
<dbReference type="Proteomes" id="UP000236732">
    <property type="component" value="Unassembled WGS sequence"/>
</dbReference>
<dbReference type="AlphaFoldDB" id="A0A1H5ZJC2"/>
<gene>
    <name evidence="6" type="ORF">SAMN05444920_102690</name>
</gene>
<evidence type="ECO:0000313" key="7">
    <source>
        <dbReference type="Proteomes" id="UP000236732"/>
    </source>
</evidence>
<dbReference type="PANTHER" id="PTHR33392">
    <property type="entry name" value="POLYISOPRENYL-TEICHOIC ACID--PEPTIDOGLYCAN TEICHOIC ACID TRANSFERASE TAGU"/>
    <property type="match status" value="1"/>
</dbReference>